<feature type="chain" id="PRO_5037092441" description="Secreted protein" evidence="1">
    <location>
        <begin position="26"/>
        <end position="98"/>
    </location>
</feature>
<sequence length="98" mass="9532">MKPLKAAAVIVGSVVLAAPAAPACAQDPAGAGLQSAGLDGALDTLADSPVQVVPLRHRPEVLGPGNPASRKTLLDTVKGTSVRPDAVGGLLGGLPPQG</sequence>
<keyword evidence="3" id="KW-1185">Reference proteome</keyword>
<evidence type="ECO:0000256" key="1">
    <source>
        <dbReference type="SAM" id="SignalP"/>
    </source>
</evidence>
<name>A0A919A5X4_9ACTN</name>
<dbReference type="RefSeq" id="WP_190202463.1">
    <property type="nucleotide sequence ID" value="NZ_BNBI01000001.1"/>
</dbReference>
<dbReference type="AlphaFoldDB" id="A0A919A5X4"/>
<evidence type="ECO:0000313" key="2">
    <source>
        <dbReference type="EMBL" id="GHE85411.1"/>
    </source>
</evidence>
<proteinExistence type="predicted"/>
<evidence type="ECO:0008006" key="4">
    <source>
        <dbReference type="Google" id="ProtNLM"/>
    </source>
</evidence>
<dbReference type="Proteomes" id="UP000630718">
    <property type="component" value="Unassembled WGS sequence"/>
</dbReference>
<organism evidence="2 3">
    <name type="scientific">Streptomyces fumanus</name>
    <dbReference type="NCBI Taxonomy" id="67302"/>
    <lineage>
        <taxon>Bacteria</taxon>
        <taxon>Bacillati</taxon>
        <taxon>Actinomycetota</taxon>
        <taxon>Actinomycetes</taxon>
        <taxon>Kitasatosporales</taxon>
        <taxon>Streptomycetaceae</taxon>
        <taxon>Streptomyces</taxon>
    </lineage>
</organism>
<dbReference type="EMBL" id="BNBI01000001">
    <property type="protein sequence ID" value="GHE85411.1"/>
    <property type="molecule type" value="Genomic_DNA"/>
</dbReference>
<accession>A0A919A5X4</accession>
<feature type="signal peptide" evidence="1">
    <location>
        <begin position="1"/>
        <end position="25"/>
    </location>
</feature>
<evidence type="ECO:0000313" key="3">
    <source>
        <dbReference type="Proteomes" id="UP000630718"/>
    </source>
</evidence>
<gene>
    <name evidence="2" type="ORF">GCM10018772_05830</name>
</gene>
<protein>
    <recommendedName>
        <fullName evidence="4">Secreted protein</fullName>
    </recommendedName>
</protein>
<reference evidence="2" key="2">
    <citation type="submission" date="2020-09" db="EMBL/GenBank/DDBJ databases">
        <authorList>
            <person name="Sun Q."/>
            <person name="Ohkuma M."/>
        </authorList>
    </citation>
    <scope>NUCLEOTIDE SEQUENCE</scope>
    <source>
        <strain evidence="2">JCM 4477</strain>
    </source>
</reference>
<reference evidence="2" key="1">
    <citation type="journal article" date="2014" name="Int. J. Syst. Evol. Microbiol.">
        <title>Complete genome sequence of Corynebacterium casei LMG S-19264T (=DSM 44701T), isolated from a smear-ripened cheese.</title>
        <authorList>
            <consortium name="US DOE Joint Genome Institute (JGI-PGF)"/>
            <person name="Walter F."/>
            <person name="Albersmeier A."/>
            <person name="Kalinowski J."/>
            <person name="Ruckert C."/>
        </authorList>
    </citation>
    <scope>NUCLEOTIDE SEQUENCE</scope>
    <source>
        <strain evidence="2">JCM 4477</strain>
    </source>
</reference>
<keyword evidence="1" id="KW-0732">Signal</keyword>
<comment type="caution">
    <text evidence="2">The sequence shown here is derived from an EMBL/GenBank/DDBJ whole genome shotgun (WGS) entry which is preliminary data.</text>
</comment>